<keyword evidence="6" id="KW-0808">Transferase</keyword>
<evidence type="ECO:0000256" key="2">
    <source>
        <dbReference type="ARBA" id="ARBA00012438"/>
    </source>
</evidence>
<evidence type="ECO:0000259" key="5">
    <source>
        <dbReference type="PROSITE" id="PS50109"/>
    </source>
</evidence>
<dbReference type="RefSeq" id="WP_191615536.1">
    <property type="nucleotide sequence ID" value="NZ_JACYFG010000006.1"/>
</dbReference>
<dbReference type="Pfam" id="PF02518">
    <property type="entry name" value="HATPase_c"/>
    <property type="match status" value="1"/>
</dbReference>
<comment type="caution">
    <text evidence="6">The sequence shown here is derived from an EMBL/GenBank/DDBJ whole genome shotgun (WGS) entry which is preliminary data.</text>
</comment>
<dbReference type="Proteomes" id="UP000622317">
    <property type="component" value="Unassembled WGS sequence"/>
</dbReference>
<keyword evidence="7" id="KW-1185">Reference proteome</keyword>
<dbReference type="InterPro" id="IPR036890">
    <property type="entry name" value="HATPase_C_sf"/>
</dbReference>
<dbReference type="Gene3D" id="3.30.565.10">
    <property type="entry name" value="Histidine kinase-like ATPase, C-terminal domain"/>
    <property type="match status" value="1"/>
</dbReference>
<keyword evidence="4" id="KW-1133">Transmembrane helix</keyword>
<name>A0A927IDV9_9BACT</name>
<dbReference type="PANTHER" id="PTHR43547:SF2">
    <property type="entry name" value="HYBRID SIGNAL TRANSDUCTION HISTIDINE KINASE C"/>
    <property type="match status" value="1"/>
</dbReference>
<comment type="catalytic activity">
    <reaction evidence="1">
        <text>ATP + protein L-histidine = ADP + protein N-phospho-L-histidine.</text>
        <dbReference type="EC" id="2.7.13.3"/>
    </reaction>
</comment>
<dbReference type="GO" id="GO:0000155">
    <property type="term" value="F:phosphorelay sensor kinase activity"/>
    <property type="evidence" value="ECO:0007669"/>
    <property type="project" value="TreeGrafter"/>
</dbReference>
<keyword evidence="6" id="KW-0418">Kinase</keyword>
<dbReference type="InterPro" id="IPR005467">
    <property type="entry name" value="His_kinase_dom"/>
</dbReference>
<gene>
    <name evidence="6" type="ORF">IEN85_02725</name>
</gene>
<proteinExistence type="predicted"/>
<organism evidence="6 7">
    <name type="scientific">Pelagicoccus enzymogenes</name>
    <dbReference type="NCBI Taxonomy" id="2773457"/>
    <lineage>
        <taxon>Bacteria</taxon>
        <taxon>Pseudomonadati</taxon>
        <taxon>Verrucomicrobiota</taxon>
        <taxon>Opitutia</taxon>
        <taxon>Puniceicoccales</taxon>
        <taxon>Pelagicoccaceae</taxon>
        <taxon>Pelagicoccus</taxon>
    </lineage>
</organism>
<dbReference type="EC" id="2.7.13.3" evidence="2"/>
<keyword evidence="4" id="KW-0812">Transmembrane</keyword>
<dbReference type="PRINTS" id="PR00344">
    <property type="entry name" value="BCTRLSENSOR"/>
</dbReference>
<keyword evidence="4" id="KW-0472">Membrane</keyword>
<sequence>MRRNDDESLGESGRPMTLGLGVLFGLLIVFATVVTLVTFSVRDDIRSQLRDVDSHVLNLLVRNEIAQVERDANLVFEFEAIGEIELWGALLETASVEGVFAVQLFDANGELSQSSSGSLIERNLPEQVLAELAEGELSSQFSPDVWLSDFVDVDFAADRLVAVSDIYLPLRSSDGAVSLGTARYLMDGSSLARQFAVLDQRLMRQAAVAVGLGGLAIFVLFWLAWRRLSEANARVLRHAARLKRANAELAMLARTSAVGSVTAHLIHGIKNPLAGLRQVVSARRAGDTTLDEEEWRGASEAAERMQRMVEEVVAVLQDASSGLSYETHASDLFDALESRFAAKAAARSIAFTVTGPGDLAMDNSVSSIVSLVVSNLVKNALEATPDGGWVLVELASDGESASLIVSDSGKGVQPSLRDRLFAPMNSGKSGGAGIGLAISSQLARHIGGSLRYVDTDYSGAVFELAFCLREKPLEEGL</sequence>
<reference evidence="6" key="1">
    <citation type="submission" date="2020-09" db="EMBL/GenBank/DDBJ databases">
        <title>Pelagicoccus enzymogenes sp. nov. with an EPS production, isolated from marine sediment.</title>
        <authorList>
            <person name="Feng X."/>
        </authorList>
    </citation>
    <scope>NUCLEOTIDE SEQUENCE</scope>
    <source>
        <strain evidence="6">NFK12</strain>
    </source>
</reference>
<dbReference type="PROSITE" id="PS50109">
    <property type="entry name" value="HIS_KIN"/>
    <property type="match status" value="1"/>
</dbReference>
<dbReference type="InterPro" id="IPR003594">
    <property type="entry name" value="HATPase_dom"/>
</dbReference>
<accession>A0A927IDV9</accession>
<dbReference type="InterPro" id="IPR004358">
    <property type="entry name" value="Sig_transdc_His_kin-like_C"/>
</dbReference>
<evidence type="ECO:0000256" key="3">
    <source>
        <dbReference type="ARBA" id="ARBA00022553"/>
    </source>
</evidence>
<feature type="domain" description="Histidine kinase" evidence="5">
    <location>
        <begin position="264"/>
        <end position="470"/>
    </location>
</feature>
<feature type="transmembrane region" description="Helical" evidence="4">
    <location>
        <begin position="20"/>
        <end position="41"/>
    </location>
</feature>
<feature type="transmembrane region" description="Helical" evidence="4">
    <location>
        <begin position="206"/>
        <end position="225"/>
    </location>
</feature>
<dbReference type="EMBL" id="JACYFG010000006">
    <property type="protein sequence ID" value="MBD5778392.1"/>
    <property type="molecule type" value="Genomic_DNA"/>
</dbReference>
<protein>
    <recommendedName>
        <fullName evidence="2">histidine kinase</fullName>
        <ecNumber evidence="2">2.7.13.3</ecNumber>
    </recommendedName>
</protein>
<evidence type="ECO:0000313" key="6">
    <source>
        <dbReference type="EMBL" id="MBD5778392.1"/>
    </source>
</evidence>
<keyword evidence="3" id="KW-0597">Phosphoprotein</keyword>
<dbReference type="SUPFAM" id="SSF55874">
    <property type="entry name" value="ATPase domain of HSP90 chaperone/DNA topoisomerase II/histidine kinase"/>
    <property type="match status" value="1"/>
</dbReference>
<evidence type="ECO:0000256" key="1">
    <source>
        <dbReference type="ARBA" id="ARBA00000085"/>
    </source>
</evidence>
<dbReference type="PANTHER" id="PTHR43547">
    <property type="entry name" value="TWO-COMPONENT HISTIDINE KINASE"/>
    <property type="match status" value="1"/>
</dbReference>
<evidence type="ECO:0000256" key="4">
    <source>
        <dbReference type="SAM" id="Phobius"/>
    </source>
</evidence>
<dbReference type="SMART" id="SM00387">
    <property type="entry name" value="HATPase_c"/>
    <property type="match status" value="1"/>
</dbReference>
<evidence type="ECO:0000313" key="7">
    <source>
        <dbReference type="Proteomes" id="UP000622317"/>
    </source>
</evidence>
<dbReference type="AlphaFoldDB" id="A0A927IDV9"/>